<name>A0AAW2YKI4_9EUKA</name>
<dbReference type="Pfam" id="PF03803">
    <property type="entry name" value="Scramblase"/>
    <property type="match status" value="1"/>
</dbReference>
<feature type="region of interest" description="Disordered" evidence="3">
    <location>
        <begin position="290"/>
        <end position="311"/>
    </location>
</feature>
<evidence type="ECO:0000256" key="3">
    <source>
        <dbReference type="SAM" id="MobiDB-lite"/>
    </source>
</evidence>
<dbReference type="SUPFAM" id="SSF54518">
    <property type="entry name" value="Tubby C-terminal domain-like"/>
    <property type="match status" value="1"/>
</dbReference>
<evidence type="ECO:0000256" key="1">
    <source>
        <dbReference type="ARBA" id="ARBA00005350"/>
    </source>
</evidence>
<protein>
    <recommendedName>
        <fullName evidence="2">Phospholipid scramblase</fullName>
    </recommendedName>
</protein>
<dbReference type="PANTHER" id="PTHR23248">
    <property type="entry name" value="PHOSPHOLIPID SCRAMBLASE-RELATED"/>
    <property type="match status" value="1"/>
</dbReference>
<feature type="compositionally biased region" description="Acidic residues" evidence="3">
    <location>
        <begin position="411"/>
        <end position="421"/>
    </location>
</feature>
<dbReference type="InterPro" id="IPR025659">
    <property type="entry name" value="Tubby-like_C"/>
</dbReference>
<comment type="caution">
    <text evidence="4">The sequence shown here is derived from an EMBL/GenBank/DDBJ whole genome shotgun (WGS) entry which is preliminary data.</text>
</comment>
<evidence type="ECO:0000256" key="2">
    <source>
        <dbReference type="RuleBase" id="RU363116"/>
    </source>
</evidence>
<accession>A0AAW2YKI4</accession>
<organism evidence="4 5">
    <name type="scientific">Acrasis kona</name>
    <dbReference type="NCBI Taxonomy" id="1008807"/>
    <lineage>
        <taxon>Eukaryota</taxon>
        <taxon>Discoba</taxon>
        <taxon>Heterolobosea</taxon>
        <taxon>Tetramitia</taxon>
        <taxon>Eutetramitia</taxon>
        <taxon>Acrasidae</taxon>
        <taxon>Acrasis</taxon>
    </lineage>
</organism>
<reference evidence="4 5" key="1">
    <citation type="submission" date="2024-03" db="EMBL/GenBank/DDBJ databases">
        <title>The Acrasis kona genome and developmental transcriptomes reveal deep origins of eukaryotic multicellular pathways.</title>
        <authorList>
            <person name="Sheikh S."/>
            <person name="Fu C.-J."/>
            <person name="Brown M.W."/>
            <person name="Baldauf S.L."/>
        </authorList>
    </citation>
    <scope>NUCLEOTIDE SEQUENCE [LARGE SCALE GENOMIC DNA]</scope>
    <source>
        <strain evidence="4 5">ATCC MYA-3509</strain>
    </source>
</reference>
<dbReference type="EMBL" id="JAOPGA020000207">
    <property type="protein sequence ID" value="KAL0477657.1"/>
    <property type="molecule type" value="Genomic_DNA"/>
</dbReference>
<dbReference type="GO" id="GO:0005886">
    <property type="term" value="C:plasma membrane"/>
    <property type="evidence" value="ECO:0007669"/>
    <property type="project" value="TreeGrafter"/>
</dbReference>
<keyword evidence="5" id="KW-1185">Reference proteome</keyword>
<evidence type="ECO:0000313" key="5">
    <source>
        <dbReference type="Proteomes" id="UP001431209"/>
    </source>
</evidence>
<dbReference type="GO" id="GO:0017128">
    <property type="term" value="F:phospholipid scramblase activity"/>
    <property type="evidence" value="ECO:0007669"/>
    <property type="project" value="InterPro"/>
</dbReference>
<proteinExistence type="inferred from homology"/>
<sequence>MLRKFVRTSGGILPSLLKSNLIPVYSQNTKLIITKSTCSYTQNMGNLYRDILKKQDEVRYQKAEEAEEKKEVIQPITLKPDSLEAAEKTIVPEELRNNPIMKEDVLVVVRAMEFAQIILGFEQANKYEIKHKDTGEVIGLIAEESSLTQGILRNITHRHRSFTATIMDPNGTILFKIKRPFYVISSSMTIENAYGVVIGEIKEDWHLWRRRYDLFKEKKQFARIDMNLLSWDFELRNQQGELIGTVSKNLVGLARELFTDANMYQVRTGPGILTQGIELESTENKQIDANTTTNNKESNATTTTTAPNTSVVPTYNESEIVKSLSLDEKAITLAAAIAVDFNYFSRTSGGPGIVPFIPFMGSSDPAPTDAASGASGDVGTAAAAGMGGGAADADPSEGDWWNNNDSTRDQDDNDGDDDGGGDGDSGGFSAWDLFNDDD</sequence>
<comment type="similarity">
    <text evidence="1 2">Belongs to the phospholipid scramblase family.</text>
</comment>
<dbReference type="InterPro" id="IPR005552">
    <property type="entry name" value="Scramblase"/>
</dbReference>
<dbReference type="PANTHER" id="PTHR23248:SF9">
    <property type="entry name" value="PHOSPHOLIPID SCRAMBLASE"/>
    <property type="match status" value="1"/>
</dbReference>
<dbReference type="Proteomes" id="UP001431209">
    <property type="component" value="Unassembled WGS sequence"/>
</dbReference>
<evidence type="ECO:0000313" key="4">
    <source>
        <dbReference type="EMBL" id="KAL0477657.1"/>
    </source>
</evidence>
<gene>
    <name evidence="4" type="ORF">AKO1_015510</name>
</gene>
<dbReference type="AlphaFoldDB" id="A0AAW2YKI4"/>
<feature type="region of interest" description="Disordered" evidence="3">
    <location>
        <begin position="366"/>
        <end position="438"/>
    </location>
</feature>